<dbReference type="SUPFAM" id="SSF51445">
    <property type="entry name" value="(Trans)glycosidases"/>
    <property type="match status" value="1"/>
</dbReference>
<dbReference type="PROSITE" id="PS00608">
    <property type="entry name" value="GLYCOSYL_HYDROL_F2_2"/>
    <property type="match status" value="1"/>
</dbReference>
<dbReference type="InterPro" id="IPR004199">
    <property type="entry name" value="B-gal_small/dom_5"/>
</dbReference>
<evidence type="ECO:0000259" key="11">
    <source>
        <dbReference type="SMART" id="SM01038"/>
    </source>
</evidence>
<protein>
    <recommendedName>
        <fullName evidence="5">beta-galactosidase</fullName>
        <ecNumber evidence="5">3.2.1.23</ecNumber>
    </recommendedName>
    <alternativeName>
        <fullName evidence="9">Lactase</fullName>
    </alternativeName>
</protein>
<dbReference type="PANTHER" id="PTHR46323">
    <property type="entry name" value="BETA-GALACTOSIDASE"/>
    <property type="match status" value="1"/>
</dbReference>
<dbReference type="InterPro" id="IPR008979">
    <property type="entry name" value="Galactose-bd-like_sf"/>
</dbReference>
<dbReference type="eggNOG" id="COG3250">
    <property type="taxonomic scope" value="Bacteria"/>
</dbReference>
<evidence type="ECO:0000256" key="8">
    <source>
        <dbReference type="ARBA" id="ARBA00023295"/>
    </source>
</evidence>
<dbReference type="InterPro" id="IPR006103">
    <property type="entry name" value="Glyco_hydro_2_cat"/>
</dbReference>
<organism evidence="12 13">
    <name type="scientific">Chryseobacterium luteum</name>
    <dbReference type="NCBI Taxonomy" id="421531"/>
    <lineage>
        <taxon>Bacteria</taxon>
        <taxon>Pseudomonadati</taxon>
        <taxon>Bacteroidota</taxon>
        <taxon>Flavobacteriia</taxon>
        <taxon>Flavobacteriales</taxon>
        <taxon>Weeksellaceae</taxon>
        <taxon>Chryseobacterium group</taxon>
        <taxon>Chryseobacterium</taxon>
    </lineage>
</organism>
<evidence type="ECO:0000256" key="4">
    <source>
        <dbReference type="ARBA" id="ARBA00011245"/>
    </source>
</evidence>
<dbReference type="Proteomes" id="UP000028703">
    <property type="component" value="Unassembled WGS sequence"/>
</dbReference>
<dbReference type="InterPro" id="IPR023232">
    <property type="entry name" value="Glyco_hydro_2_AS"/>
</dbReference>
<comment type="cofactor">
    <cofactor evidence="2">
        <name>Ca(2+)</name>
        <dbReference type="ChEBI" id="CHEBI:29108"/>
    </cofactor>
</comment>
<comment type="similarity">
    <text evidence="3">Belongs to the glycosyl hydrolase 2 family.</text>
</comment>
<dbReference type="SMART" id="SM01038">
    <property type="entry name" value="Bgal_small_N"/>
    <property type="match status" value="1"/>
</dbReference>
<dbReference type="Gene3D" id="2.60.120.260">
    <property type="entry name" value="Galactose-binding domain-like"/>
    <property type="match status" value="1"/>
</dbReference>
<accession>A0A085ZHF5</accession>
<dbReference type="InterPro" id="IPR011013">
    <property type="entry name" value="Gal_mutarotase_sf_dom"/>
</dbReference>
<gene>
    <name evidence="12" type="ORF">IX38_10705</name>
</gene>
<evidence type="ECO:0000256" key="5">
    <source>
        <dbReference type="ARBA" id="ARBA00012756"/>
    </source>
</evidence>
<dbReference type="Gene3D" id="3.20.20.80">
    <property type="entry name" value="Glycosidases"/>
    <property type="match status" value="1"/>
</dbReference>
<name>A0A085ZHF5_9FLAO</name>
<dbReference type="GO" id="GO:0030246">
    <property type="term" value="F:carbohydrate binding"/>
    <property type="evidence" value="ECO:0007669"/>
    <property type="project" value="InterPro"/>
</dbReference>
<dbReference type="SUPFAM" id="SSF49785">
    <property type="entry name" value="Galactose-binding domain-like"/>
    <property type="match status" value="1"/>
</dbReference>
<dbReference type="Gene3D" id="2.70.98.10">
    <property type="match status" value="1"/>
</dbReference>
<dbReference type="Pfam" id="PF00703">
    <property type="entry name" value="Glyco_hydro_2"/>
    <property type="match status" value="1"/>
</dbReference>
<dbReference type="InterPro" id="IPR013783">
    <property type="entry name" value="Ig-like_fold"/>
</dbReference>
<comment type="caution">
    <text evidence="12">The sequence shown here is derived from an EMBL/GenBank/DDBJ whole genome shotgun (WGS) entry which is preliminary data.</text>
</comment>
<dbReference type="Pfam" id="PF02836">
    <property type="entry name" value="Glyco_hydro_2_C"/>
    <property type="match status" value="1"/>
</dbReference>
<proteinExistence type="inferred from homology"/>
<dbReference type="STRING" id="421531.IX38_10705"/>
<dbReference type="InterPro" id="IPR017853">
    <property type="entry name" value="GH"/>
</dbReference>
<dbReference type="InterPro" id="IPR006102">
    <property type="entry name" value="Ig-like_GH2"/>
</dbReference>
<dbReference type="InterPro" id="IPR014718">
    <property type="entry name" value="GH-type_carb-bd"/>
</dbReference>
<dbReference type="SUPFAM" id="SSF74650">
    <property type="entry name" value="Galactose mutarotase-like"/>
    <property type="match status" value="1"/>
</dbReference>
<evidence type="ECO:0000256" key="9">
    <source>
        <dbReference type="ARBA" id="ARBA00032230"/>
    </source>
</evidence>
<feature type="signal peptide" evidence="10">
    <location>
        <begin position="1"/>
        <end position="22"/>
    </location>
</feature>
<dbReference type="GO" id="GO:0009341">
    <property type="term" value="C:beta-galactosidase complex"/>
    <property type="evidence" value="ECO:0007669"/>
    <property type="project" value="InterPro"/>
</dbReference>
<reference evidence="12 13" key="1">
    <citation type="submission" date="2014-07" db="EMBL/GenBank/DDBJ databases">
        <title>Genome of Chryseobacterium luteum DSM 18605.</title>
        <authorList>
            <person name="Stropko S.J."/>
            <person name="Pipes S.E."/>
            <person name="Newman J.D."/>
        </authorList>
    </citation>
    <scope>NUCLEOTIDE SEQUENCE [LARGE SCALE GENOMIC DNA]</scope>
    <source>
        <strain evidence="12 13">DSM 18605</strain>
    </source>
</reference>
<dbReference type="AlphaFoldDB" id="A0A085ZHF5"/>
<dbReference type="PANTHER" id="PTHR46323:SF2">
    <property type="entry name" value="BETA-GALACTOSIDASE"/>
    <property type="match status" value="1"/>
</dbReference>
<dbReference type="EC" id="3.2.1.23" evidence="5"/>
<dbReference type="InterPro" id="IPR036156">
    <property type="entry name" value="Beta-gal/glucu_dom_sf"/>
</dbReference>
<dbReference type="SUPFAM" id="SSF49303">
    <property type="entry name" value="beta-Galactosidase/glucuronidase domain"/>
    <property type="match status" value="2"/>
</dbReference>
<evidence type="ECO:0000256" key="10">
    <source>
        <dbReference type="SAM" id="SignalP"/>
    </source>
</evidence>
<evidence type="ECO:0000256" key="6">
    <source>
        <dbReference type="ARBA" id="ARBA00022801"/>
    </source>
</evidence>
<feature type="domain" description="Beta galactosidase small chain/" evidence="11">
    <location>
        <begin position="762"/>
        <end position="1037"/>
    </location>
</feature>
<comment type="catalytic activity">
    <reaction evidence="1">
        <text>Hydrolysis of terminal non-reducing beta-D-galactose residues in beta-D-galactosides.</text>
        <dbReference type="EC" id="3.2.1.23"/>
    </reaction>
</comment>
<evidence type="ECO:0000256" key="2">
    <source>
        <dbReference type="ARBA" id="ARBA00001913"/>
    </source>
</evidence>
<sequence length="1042" mass="119202">MMNLKIVTVVFLPFFFFSSVLAQNNDWENPSLVDQGKEKPHITFVSFDRQQDALSDDYTKSANYKSLNGQWKFSYTDQYKDRRTDFYKTTLDDSGWANLTVPSNWELNGFGIPIYTNVTYPHPRTPPFIGPNNPVGTYRKTFTIPENWDQKEILLHFGSISGCAFIYVNGEKVGMTKASKTPAEFNISKYLKKGQNLLAVQVFRWHDGSYLEDQDFWRLSGLERDVYLYALPKLAVWDFFLKADLDAKYTNGLFSADVDLRKFKGNDLKGGSLTLSLLDKSGKAIYNKQENFSINADSIQTLKFQTTIKKPLKWNAETPNLYDCILTLKDQNGTAISIIASKIGFRKVEIKNARLLVNGMPISVHGVNRHEHDDVTGHTTTRALMLKDIKLIKELNINAVRLSHYPNDPLWYKLCDQYGLYLVDEANIETHGMGAELQGGFDKTVHPAYLPEWAPAHTDRIVRMVERDKNHASIIIWSLGNECGNGPVFHDNYKWIKSRDTSRPVQFEQAGQDWNTDIVAPMYPRIADMKRYAADSTKTRPYIMCEYSHAMGNSNGNMQTYFEIIRKSRNMQGGFIWDWVDQGIKTKDANGKPFWAYGGDLGAFYWQNDENGVADGIISSDRTPDPGAYEVKKMYQNVIFTAKDLSKGLINIENIFDFTNLDQYTFKWELLRNGEKVNEGKFDVQLAPHQSKELKLNLPQYKSAAGSEYFLNLYVYTKKATEMLPAGVEIAKEQFSYAGSYFEKEAATAPKLVITKDDKKLNFTAGDVKGEFDLQKGKFTRYSKNKSNFNNFPEPYFWRAPTDNDFGNGMPSKLGLWRSAHDQKKLKKITVAEQSENGIGIQVEWQLAGIDVPYQINYFIHNNGDIQITATMDMTGKELPELPRFGMRSTLPGSYNNLSYYGRGPYENYIDRNSSSFIDIYQDKVENQYYKGYIRPQESGNKTDVRWFTLTDESGNGIKVEGKQPIAFTAINHSVEDLDPGLTKKQQHPTDLPPRHQVFLNIDLKQRGLGGDDSWGAYPHDEYRLLDKKYSYGYTISLLNNK</sequence>
<keyword evidence="10" id="KW-0732">Signal</keyword>
<dbReference type="Pfam" id="PF02929">
    <property type="entry name" value="Bgal_small_N"/>
    <property type="match status" value="1"/>
</dbReference>
<keyword evidence="8" id="KW-0326">Glycosidase</keyword>
<dbReference type="InterPro" id="IPR006101">
    <property type="entry name" value="Glyco_hydro_2"/>
</dbReference>
<keyword evidence="7" id="KW-0106">Calcium</keyword>
<dbReference type="PRINTS" id="PR00132">
    <property type="entry name" value="GLHYDRLASE2"/>
</dbReference>
<comment type="subunit">
    <text evidence="4">Monomer.</text>
</comment>
<dbReference type="InterPro" id="IPR050347">
    <property type="entry name" value="Bact_Beta-galactosidase"/>
</dbReference>
<evidence type="ECO:0000256" key="7">
    <source>
        <dbReference type="ARBA" id="ARBA00022837"/>
    </source>
</evidence>
<keyword evidence="13" id="KW-1185">Reference proteome</keyword>
<evidence type="ECO:0000256" key="3">
    <source>
        <dbReference type="ARBA" id="ARBA00007401"/>
    </source>
</evidence>
<dbReference type="Pfam" id="PF16353">
    <property type="entry name" value="LacZ_4"/>
    <property type="match status" value="1"/>
</dbReference>
<evidence type="ECO:0000313" key="13">
    <source>
        <dbReference type="Proteomes" id="UP000028703"/>
    </source>
</evidence>
<dbReference type="Pfam" id="PF02837">
    <property type="entry name" value="Glyco_hydro_2_N"/>
    <property type="match status" value="1"/>
</dbReference>
<dbReference type="GO" id="GO:0005990">
    <property type="term" value="P:lactose catabolic process"/>
    <property type="evidence" value="ECO:0007669"/>
    <property type="project" value="TreeGrafter"/>
</dbReference>
<evidence type="ECO:0000256" key="1">
    <source>
        <dbReference type="ARBA" id="ARBA00001412"/>
    </source>
</evidence>
<evidence type="ECO:0000313" key="12">
    <source>
        <dbReference type="EMBL" id="KFF03869.1"/>
    </source>
</evidence>
<dbReference type="Gene3D" id="2.60.40.10">
    <property type="entry name" value="Immunoglobulins"/>
    <property type="match status" value="2"/>
</dbReference>
<dbReference type="EMBL" id="JPRO01000007">
    <property type="protein sequence ID" value="KFF03869.1"/>
    <property type="molecule type" value="Genomic_DNA"/>
</dbReference>
<feature type="chain" id="PRO_5001801250" description="beta-galactosidase" evidence="10">
    <location>
        <begin position="23"/>
        <end position="1042"/>
    </location>
</feature>
<dbReference type="InterPro" id="IPR032312">
    <property type="entry name" value="LacZ_4"/>
</dbReference>
<dbReference type="GO" id="GO:0004565">
    <property type="term" value="F:beta-galactosidase activity"/>
    <property type="evidence" value="ECO:0007669"/>
    <property type="project" value="UniProtKB-EC"/>
</dbReference>
<dbReference type="InterPro" id="IPR006104">
    <property type="entry name" value="Glyco_hydro_2_N"/>
</dbReference>
<keyword evidence="6" id="KW-0378">Hydrolase</keyword>